<organism evidence="1 2">
    <name type="scientific">Gigaspora margarita</name>
    <dbReference type="NCBI Taxonomy" id="4874"/>
    <lineage>
        <taxon>Eukaryota</taxon>
        <taxon>Fungi</taxon>
        <taxon>Fungi incertae sedis</taxon>
        <taxon>Mucoromycota</taxon>
        <taxon>Glomeromycotina</taxon>
        <taxon>Glomeromycetes</taxon>
        <taxon>Diversisporales</taxon>
        <taxon>Gigasporaceae</taxon>
        <taxon>Gigaspora</taxon>
    </lineage>
</organism>
<proteinExistence type="predicted"/>
<gene>
    <name evidence="1" type="ORF">GMARGA_LOCUS37493</name>
</gene>
<dbReference type="EMBL" id="CAJVQB010078511">
    <property type="protein sequence ID" value="CAG8845175.1"/>
    <property type="molecule type" value="Genomic_DNA"/>
</dbReference>
<sequence>IKSSNYIRITRIMEGSNTDSDTESIVESDKDELNNAIQIAENLGQLEVSLKELSIKSFDCSQFKEHKIIGQGGTAIVVSRQIDSVKLQDICFDDLQNLYNEIEGLFD</sequence>
<feature type="non-terminal residue" evidence="1">
    <location>
        <position position="1"/>
    </location>
</feature>
<protein>
    <submittedName>
        <fullName evidence="1">45463_t:CDS:1</fullName>
    </submittedName>
</protein>
<comment type="caution">
    <text evidence="1">The sequence shown here is derived from an EMBL/GenBank/DDBJ whole genome shotgun (WGS) entry which is preliminary data.</text>
</comment>
<name>A0ABN7X0L3_GIGMA</name>
<dbReference type="Proteomes" id="UP000789901">
    <property type="component" value="Unassembled WGS sequence"/>
</dbReference>
<reference evidence="1 2" key="1">
    <citation type="submission" date="2021-06" db="EMBL/GenBank/DDBJ databases">
        <authorList>
            <person name="Kallberg Y."/>
            <person name="Tangrot J."/>
            <person name="Rosling A."/>
        </authorList>
    </citation>
    <scope>NUCLEOTIDE SEQUENCE [LARGE SCALE GENOMIC DNA]</scope>
    <source>
        <strain evidence="1 2">120-4 pot B 10/14</strain>
    </source>
</reference>
<evidence type="ECO:0000313" key="1">
    <source>
        <dbReference type="EMBL" id="CAG8845175.1"/>
    </source>
</evidence>
<accession>A0ABN7X0L3</accession>
<feature type="non-terminal residue" evidence="1">
    <location>
        <position position="107"/>
    </location>
</feature>
<evidence type="ECO:0000313" key="2">
    <source>
        <dbReference type="Proteomes" id="UP000789901"/>
    </source>
</evidence>
<keyword evidence="2" id="KW-1185">Reference proteome</keyword>